<protein>
    <recommendedName>
        <fullName evidence="4">DUF4794 domain-containing protein</fullName>
    </recommendedName>
</protein>
<dbReference type="OrthoDB" id="10391577at2759"/>
<dbReference type="GeneID" id="26515140"/>
<name>A0A0P8XDP4_DROAN</name>
<dbReference type="AlphaFoldDB" id="A0A0P8XDP4"/>
<dbReference type="InParanoid" id="A0A0P8XDP4"/>
<dbReference type="EMBL" id="CH902623">
    <property type="protein sequence ID" value="KPU72815.1"/>
    <property type="molecule type" value="Genomic_DNA"/>
</dbReference>
<reference evidence="2 3" key="1">
    <citation type="journal article" date="2007" name="Nature">
        <title>Evolution of genes and genomes on the Drosophila phylogeny.</title>
        <authorList>
            <consortium name="Drosophila 12 Genomes Consortium"/>
            <person name="Clark A.G."/>
            <person name="Eisen M.B."/>
            <person name="Smith D.R."/>
            <person name="Bergman C.M."/>
            <person name="Oliver B."/>
            <person name="Markow T.A."/>
            <person name="Kaufman T.C."/>
            <person name="Kellis M."/>
            <person name="Gelbart W."/>
            <person name="Iyer V.N."/>
            <person name="Pollard D.A."/>
            <person name="Sackton T.B."/>
            <person name="Larracuente A.M."/>
            <person name="Singh N.D."/>
            <person name="Abad J.P."/>
            <person name="Abt D.N."/>
            <person name="Adryan B."/>
            <person name="Aguade M."/>
            <person name="Akashi H."/>
            <person name="Anderson W.W."/>
            <person name="Aquadro C.F."/>
            <person name="Ardell D.H."/>
            <person name="Arguello R."/>
            <person name="Artieri C.G."/>
            <person name="Barbash D.A."/>
            <person name="Barker D."/>
            <person name="Barsanti P."/>
            <person name="Batterham P."/>
            <person name="Batzoglou S."/>
            <person name="Begun D."/>
            <person name="Bhutkar A."/>
            <person name="Blanco E."/>
            <person name="Bosak S.A."/>
            <person name="Bradley R.K."/>
            <person name="Brand A.D."/>
            <person name="Brent M.R."/>
            <person name="Brooks A.N."/>
            <person name="Brown R.H."/>
            <person name="Butlin R.K."/>
            <person name="Caggese C."/>
            <person name="Calvi B.R."/>
            <person name="Bernardo de Carvalho A."/>
            <person name="Caspi A."/>
            <person name="Castrezana S."/>
            <person name="Celniker S.E."/>
            <person name="Chang J.L."/>
            <person name="Chapple C."/>
            <person name="Chatterji S."/>
            <person name="Chinwalla A."/>
            <person name="Civetta A."/>
            <person name="Clifton S.W."/>
            <person name="Comeron J.M."/>
            <person name="Costello J.C."/>
            <person name="Coyne J.A."/>
            <person name="Daub J."/>
            <person name="David R.G."/>
            <person name="Delcher A.L."/>
            <person name="Delehaunty K."/>
            <person name="Do C.B."/>
            <person name="Ebling H."/>
            <person name="Edwards K."/>
            <person name="Eickbush T."/>
            <person name="Evans J.D."/>
            <person name="Filipski A."/>
            <person name="Findeiss S."/>
            <person name="Freyhult E."/>
            <person name="Fulton L."/>
            <person name="Fulton R."/>
            <person name="Garcia A.C."/>
            <person name="Gardiner A."/>
            <person name="Garfield D.A."/>
            <person name="Garvin B.E."/>
            <person name="Gibson G."/>
            <person name="Gilbert D."/>
            <person name="Gnerre S."/>
            <person name="Godfrey J."/>
            <person name="Good R."/>
            <person name="Gotea V."/>
            <person name="Gravely B."/>
            <person name="Greenberg A.J."/>
            <person name="Griffiths-Jones S."/>
            <person name="Gross S."/>
            <person name="Guigo R."/>
            <person name="Gustafson E.A."/>
            <person name="Haerty W."/>
            <person name="Hahn M.W."/>
            <person name="Halligan D.L."/>
            <person name="Halpern A.L."/>
            <person name="Halter G.M."/>
            <person name="Han M.V."/>
            <person name="Heger A."/>
            <person name="Hillier L."/>
            <person name="Hinrichs A.S."/>
            <person name="Holmes I."/>
            <person name="Hoskins R.A."/>
            <person name="Hubisz M.J."/>
            <person name="Hultmark D."/>
            <person name="Huntley M.A."/>
            <person name="Jaffe D.B."/>
            <person name="Jagadeeshan S."/>
            <person name="Jeck W.R."/>
            <person name="Johnson J."/>
            <person name="Jones C.D."/>
            <person name="Jordan W.C."/>
            <person name="Karpen G.H."/>
            <person name="Kataoka E."/>
            <person name="Keightley P.D."/>
            <person name="Kheradpour P."/>
            <person name="Kirkness E.F."/>
            <person name="Koerich L.B."/>
            <person name="Kristiansen K."/>
            <person name="Kudrna D."/>
            <person name="Kulathinal R.J."/>
            <person name="Kumar S."/>
            <person name="Kwok R."/>
            <person name="Lander E."/>
            <person name="Langley C.H."/>
            <person name="Lapoint R."/>
            <person name="Lazzaro B.P."/>
            <person name="Lee S.J."/>
            <person name="Levesque L."/>
            <person name="Li R."/>
            <person name="Lin C.F."/>
            <person name="Lin M.F."/>
            <person name="Lindblad-Toh K."/>
            <person name="Llopart A."/>
            <person name="Long M."/>
            <person name="Low L."/>
            <person name="Lozovsky E."/>
            <person name="Lu J."/>
            <person name="Luo M."/>
            <person name="Machado C.A."/>
            <person name="Makalowski W."/>
            <person name="Marzo M."/>
            <person name="Matsuda M."/>
            <person name="Matzkin L."/>
            <person name="McAllister B."/>
            <person name="McBride C.S."/>
            <person name="McKernan B."/>
            <person name="McKernan K."/>
            <person name="Mendez-Lago M."/>
            <person name="Minx P."/>
            <person name="Mollenhauer M.U."/>
            <person name="Montooth K."/>
            <person name="Mount S.M."/>
            <person name="Mu X."/>
            <person name="Myers E."/>
            <person name="Negre B."/>
            <person name="Newfeld S."/>
            <person name="Nielsen R."/>
            <person name="Noor M.A."/>
            <person name="O'Grady P."/>
            <person name="Pachter L."/>
            <person name="Papaceit M."/>
            <person name="Parisi M.J."/>
            <person name="Parisi M."/>
            <person name="Parts L."/>
            <person name="Pedersen J.S."/>
            <person name="Pesole G."/>
            <person name="Phillippy A.M."/>
            <person name="Ponting C.P."/>
            <person name="Pop M."/>
            <person name="Porcelli D."/>
            <person name="Powell J.R."/>
            <person name="Prohaska S."/>
            <person name="Pruitt K."/>
            <person name="Puig M."/>
            <person name="Quesneville H."/>
            <person name="Ram K.R."/>
            <person name="Rand D."/>
            <person name="Rasmussen M.D."/>
            <person name="Reed L.K."/>
            <person name="Reenan R."/>
            <person name="Reily A."/>
            <person name="Remington K.A."/>
            <person name="Rieger T.T."/>
            <person name="Ritchie M.G."/>
            <person name="Robin C."/>
            <person name="Rogers Y.H."/>
            <person name="Rohde C."/>
            <person name="Rozas J."/>
            <person name="Rubenfield M.J."/>
            <person name="Ruiz A."/>
            <person name="Russo S."/>
            <person name="Salzberg S.L."/>
            <person name="Sanchez-Gracia A."/>
            <person name="Saranga D.J."/>
            <person name="Sato H."/>
            <person name="Schaeffer S.W."/>
            <person name="Schatz M.C."/>
            <person name="Schlenke T."/>
            <person name="Schwartz R."/>
            <person name="Segarra C."/>
            <person name="Singh R.S."/>
            <person name="Sirot L."/>
            <person name="Sirota M."/>
            <person name="Sisneros N.B."/>
            <person name="Smith C.D."/>
            <person name="Smith T.F."/>
            <person name="Spieth J."/>
            <person name="Stage D.E."/>
            <person name="Stark A."/>
            <person name="Stephan W."/>
            <person name="Strausberg R.L."/>
            <person name="Strempel S."/>
            <person name="Sturgill D."/>
            <person name="Sutton G."/>
            <person name="Sutton G.G."/>
            <person name="Tao W."/>
            <person name="Teichmann S."/>
            <person name="Tobari Y.N."/>
            <person name="Tomimura Y."/>
            <person name="Tsolas J.M."/>
            <person name="Valente V.L."/>
            <person name="Venter E."/>
            <person name="Venter J.C."/>
            <person name="Vicario S."/>
            <person name="Vieira F.G."/>
            <person name="Vilella A.J."/>
            <person name="Villasante A."/>
            <person name="Walenz B."/>
            <person name="Wang J."/>
            <person name="Wasserman M."/>
            <person name="Watts T."/>
            <person name="Wilson D."/>
            <person name="Wilson R.K."/>
            <person name="Wing R.A."/>
            <person name="Wolfner M.F."/>
            <person name="Wong A."/>
            <person name="Wong G.K."/>
            <person name="Wu C.I."/>
            <person name="Wu G."/>
            <person name="Yamamoto D."/>
            <person name="Yang H.P."/>
            <person name="Yang S.P."/>
            <person name="Yorke J.A."/>
            <person name="Yoshida K."/>
            <person name="Zdobnov E."/>
            <person name="Zhang P."/>
            <person name="Zhang Y."/>
            <person name="Zimin A.V."/>
            <person name="Baldwin J."/>
            <person name="Abdouelleil A."/>
            <person name="Abdulkadir J."/>
            <person name="Abebe A."/>
            <person name="Abera B."/>
            <person name="Abreu J."/>
            <person name="Acer S.C."/>
            <person name="Aftuck L."/>
            <person name="Alexander A."/>
            <person name="An P."/>
            <person name="Anderson E."/>
            <person name="Anderson S."/>
            <person name="Arachi H."/>
            <person name="Azer M."/>
            <person name="Bachantsang P."/>
            <person name="Barry A."/>
            <person name="Bayul T."/>
            <person name="Berlin A."/>
            <person name="Bessette D."/>
            <person name="Bloom T."/>
            <person name="Blye J."/>
            <person name="Boguslavskiy L."/>
            <person name="Bonnet C."/>
            <person name="Boukhgalter B."/>
            <person name="Bourzgui I."/>
            <person name="Brown A."/>
            <person name="Cahill P."/>
            <person name="Channer S."/>
            <person name="Cheshatsang Y."/>
            <person name="Chuda L."/>
            <person name="Citroen M."/>
            <person name="Collymore A."/>
            <person name="Cooke P."/>
            <person name="Costello M."/>
            <person name="D'Aco K."/>
            <person name="Daza R."/>
            <person name="De Haan G."/>
            <person name="DeGray S."/>
            <person name="DeMaso C."/>
            <person name="Dhargay N."/>
            <person name="Dooley K."/>
            <person name="Dooley E."/>
            <person name="Doricent M."/>
            <person name="Dorje P."/>
            <person name="Dorjee K."/>
            <person name="Dupes A."/>
            <person name="Elong R."/>
            <person name="Falk J."/>
            <person name="Farina A."/>
            <person name="Faro S."/>
            <person name="Ferguson D."/>
            <person name="Fisher S."/>
            <person name="Foley C.D."/>
            <person name="Franke A."/>
            <person name="Friedrich D."/>
            <person name="Gadbois L."/>
            <person name="Gearin G."/>
            <person name="Gearin C.R."/>
            <person name="Giannoukos G."/>
            <person name="Goode T."/>
            <person name="Graham J."/>
            <person name="Grandbois E."/>
            <person name="Grewal S."/>
            <person name="Gyaltsen K."/>
            <person name="Hafez N."/>
            <person name="Hagos B."/>
            <person name="Hall J."/>
            <person name="Henson C."/>
            <person name="Hollinger A."/>
            <person name="Honan T."/>
            <person name="Huard M.D."/>
            <person name="Hughes L."/>
            <person name="Hurhula B."/>
            <person name="Husby M.E."/>
            <person name="Kamat A."/>
            <person name="Kanga B."/>
            <person name="Kashin S."/>
            <person name="Khazanovich D."/>
            <person name="Kisner P."/>
            <person name="Lance K."/>
            <person name="Lara M."/>
            <person name="Lee W."/>
            <person name="Lennon N."/>
            <person name="Letendre F."/>
            <person name="LeVine R."/>
            <person name="Lipovsky A."/>
            <person name="Liu X."/>
            <person name="Liu J."/>
            <person name="Liu S."/>
            <person name="Lokyitsang T."/>
            <person name="Lokyitsang Y."/>
            <person name="Lubonja R."/>
            <person name="Lui A."/>
            <person name="MacDonald P."/>
            <person name="Magnisalis V."/>
            <person name="Maru K."/>
            <person name="Matthews C."/>
            <person name="McCusker W."/>
            <person name="McDonough S."/>
            <person name="Mehta T."/>
            <person name="Meldrim J."/>
            <person name="Meneus L."/>
            <person name="Mihai O."/>
            <person name="Mihalev A."/>
            <person name="Mihova T."/>
            <person name="Mittelman R."/>
            <person name="Mlenga V."/>
            <person name="Montmayeur A."/>
            <person name="Mulrain L."/>
            <person name="Navidi A."/>
            <person name="Naylor J."/>
            <person name="Negash T."/>
            <person name="Nguyen T."/>
            <person name="Nguyen N."/>
            <person name="Nicol R."/>
            <person name="Norbu C."/>
            <person name="Norbu N."/>
            <person name="Novod N."/>
            <person name="O'Neill B."/>
            <person name="Osman S."/>
            <person name="Markiewicz E."/>
            <person name="Oyono O.L."/>
            <person name="Patti C."/>
            <person name="Phunkhang P."/>
            <person name="Pierre F."/>
            <person name="Priest M."/>
            <person name="Raghuraman S."/>
            <person name="Rege F."/>
            <person name="Reyes R."/>
            <person name="Rise C."/>
            <person name="Rogov P."/>
            <person name="Ross K."/>
            <person name="Ryan E."/>
            <person name="Settipalli S."/>
            <person name="Shea T."/>
            <person name="Sherpa N."/>
            <person name="Shi L."/>
            <person name="Shih D."/>
            <person name="Sparrow T."/>
            <person name="Spaulding J."/>
            <person name="Stalker J."/>
            <person name="Stange-Thomann N."/>
            <person name="Stavropoulos S."/>
            <person name="Stone C."/>
            <person name="Strader C."/>
            <person name="Tesfaye S."/>
            <person name="Thomson T."/>
            <person name="Thoulutsang Y."/>
            <person name="Thoulutsang D."/>
            <person name="Topham K."/>
            <person name="Topping I."/>
            <person name="Tsamla T."/>
            <person name="Vassiliev H."/>
            <person name="Vo A."/>
            <person name="Wangchuk T."/>
            <person name="Wangdi T."/>
            <person name="Weiand M."/>
            <person name="Wilkinson J."/>
            <person name="Wilson A."/>
            <person name="Yadav S."/>
            <person name="Young G."/>
            <person name="Yu Q."/>
            <person name="Zembek L."/>
            <person name="Zhong D."/>
            <person name="Zimmer A."/>
            <person name="Zwirko Z."/>
            <person name="Jaffe D.B."/>
            <person name="Alvarez P."/>
            <person name="Brockman W."/>
            <person name="Butler J."/>
            <person name="Chin C."/>
            <person name="Gnerre S."/>
            <person name="Grabherr M."/>
            <person name="Kleber M."/>
            <person name="Mauceli E."/>
            <person name="MacCallum I."/>
        </authorList>
    </citation>
    <scope>NUCLEOTIDE SEQUENCE [LARGE SCALE GENOMIC DNA]</scope>
    <source>
        <strain evidence="3">Tucson 14024-0371.13</strain>
    </source>
</reference>
<proteinExistence type="predicted"/>
<dbReference type="Proteomes" id="UP000007801">
    <property type="component" value="Unassembled WGS sequence"/>
</dbReference>
<evidence type="ECO:0000256" key="1">
    <source>
        <dbReference type="SAM" id="SignalP"/>
    </source>
</evidence>
<keyword evidence="1" id="KW-0732">Signal</keyword>
<organism evidence="2 3">
    <name type="scientific">Drosophila ananassae</name>
    <name type="common">Fruit fly</name>
    <dbReference type="NCBI Taxonomy" id="7217"/>
    <lineage>
        <taxon>Eukaryota</taxon>
        <taxon>Metazoa</taxon>
        <taxon>Ecdysozoa</taxon>
        <taxon>Arthropoda</taxon>
        <taxon>Hexapoda</taxon>
        <taxon>Insecta</taxon>
        <taxon>Pterygota</taxon>
        <taxon>Neoptera</taxon>
        <taxon>Endopterygota</taxon>
        <taxon>Diptera</taxon>
        <taxon>Brachycera</taxon>
        <taxon>Muscomorpha</taxon>
        <taxon>Ephydroidea</taxon>
        <taxon>Drosophilidae</taxon>
        <taxon>Drosophila</taxon>
        <taxon>Sophophora</taxon>
    </lineage>
</organism>
<evidence type="ECO:0000313" key="3">
    <source>
        <dbReference type="Proteomes" id="UP000007801"/>
    </source>
</evidence>
<sequence>MLLRAYDLGFFCCLLILLYMNEIPADPLPVYEESDLLPRSDSLMSRQREPPILPEYPQEVKLKIDPGLDDNSGGNKFYAEESMVEEEQHCDDHEHTTASGTGRITPSFRSLVVF</sequence>
<evidence type="ECO:0000313" key="2">
    <source>
        <dbReference type="EMBL" id="KPU72815.1"/>
    </source>
</evidence>
<feature type="chain" id="PRO_5006153888" description="DUF4794 domain-containing protein" evidence="1">
    <location>
        <begin position="26"/>
        <end position="114"/>
    </location>
</feature>
<keyword evidence="3" id="KW-1185">Reference proteome</keyword>
<accession>A0A0P8XDP4</accession>
<gene>
    <name evidence="2" type="primary">Dana\GF27731</name>
    <name evidence="2" type="ORF">GF27731</name>
</gene>
<feature type="signal peptide" evidence="1">
    <location>
        <begin position="1"/>
        <end position="25"/>
    </location>
</feature>
<evidence type="ECO:0008006" key="4">
    <source>
        <dbReference type="Google" id="ProtNLM"/>
    </source>
</evidence>
<dbReference type="KEGG" id="dan:26515140"/>